<accession>A0AAN8JYY5</accession>
<keyword evidence="1" id="KW-0732">Signal</keyword>
<evidence type="ECO:0000313" key="2">
    <source>
        <dbReference type="EMBL" id="KAK6181553.1"/>
    </source>
</evidence>
<reference evidence="2 3" key="1">
    <citation type="submission" date="2024-01" db="EMBL/GenBank/DDBJ databases">
        <title>The genome of the rayed Mediterranean limpet Patella caerulea (Linnaeus, 1758).</title>
        <authorList>
            <person name="Anh-Thu Weber A."/>
            <person name="Halstead-Nussloch G."/>
        </authorList>
    </citation>
    <scope>NUCLEOTIDE SEQUENCE [LARGE SCALE GENOMIC DNA]</scope>
    <source>
        <strain evidence="2">AATW-2023a</strain>
        <tissue evidence="2">Whole specimen</tissue>
    </source>
</reference>
<proteinExistence type="predicted"/>
<feature type="chain" id="PRO_5042821454" description="Secreted protein" evidence="1">
    <location>
        <begin position="24"/>
        <end position="92"/>
    </location>
</feature>
<evidence type="ECO:0008006" key="4">
    <source>
        <dbReference type="Google" id="ProtNLM"/>
    </source>
</evidence>
<dbReference type="EMBL" id="JAZGQO010000007">
    <property type="protein sequence ID" value="KAK6181553.1"/>
    <property type="molecule type" value="Genomic_DNA"/>
</dbReference>
<protein>
    <recommendedName>
        <fullName evidence="4">Secreted protein</fullName>
    </recommendedName>
</protein>
<evidence type="ECO:0000256" key="1">
    <source>
        <dbReference type="SAM" id="SignalP"/>
    </source>
</evidence>
<sequence>MPTRFAIFALCLAGVVLFEEVSSRYIECPDGCYVSVDSHCVCPLGGSYEKRGVRLPFRYGKRNSKLPTKNPFREGILNHINPYRLYDLEEEK</sequence>
<feature type="signal peptide" evidence="1">
    <location>
        <begin position="1"/>
        <end position="23"/>
    </location>
</feature>
<dbReference type="AlphaFoldDB" id="A0AAN8JYY5"/>
<name>A0AAN8JYY5_PATCE</name>
<dbReference type="Proteomes" id="UP001347796">
    <property type="component" value="Unassembled WGS sequence"/>
</dbReference>
<gene>
    <name evidence="2" type="ORF">SNE40_009384</name>
</gene>
<comment type="caution">
    <text evidence="2">The sequence shown here is derived from an EMBL/GenBank/DDBJ whole genome shotgun (WGS) entry which is preliminary data.</text>
</comment>
<organism evidence="2 3">
    <name type="scientific">Patella caerulea</name>
    <name type="common">Rayed Mediterranean limpet</name>
    <dbReference type="NCBI Taxonomy" id="87958"/>
    <lineage>
        <taxon>Eukaryota</taxon>
        <taxon>Metazoa</taxon>
        <taxon>Spiralia</taxon>
        <taxon>Lophotrochozoa</taxon>
        <taxon>Mollusca</taxon>
        <taxon>Gastropoda</taxon>
        <taxon>Patellogastropoda</taxon>
        <taxon>Patelloidea</taxon>
        <taxon>Patellidae</taxon>
        <taxon>Patella</taxon>
    </lineage>
</organism>
<keyword evidence="3" id="KW-1185">Reference proteome</keyword>
<evidence type="ECO:0000313" key="3">
    <source>
        <dbReference type="Proteomes" id="UP001347796"/>
    </source>
</evidence>